<dbReference type="PANTHER" id="PTHR10434">
    <property type="entry name" value="1-ACYL-SN-GLYCEROL-3-PHOSPHATE ACYLTRANSFERASE"/>
    <property type="match status" value="1"/>
</dbReference>
<dbReference type="OrthoDB" id="9812274at2"/>
<dbReference type="Proteomes" id="UP000434044">
    <property type="component" value="Unassembled WGS sequence"/>
</dbReference>
<keyword evidence="2 5" id="KW-0808">Transferase</keyword>
<keyword evidence="3 5" id="KW-0012">Acyltransferase</keyword>
<dbReference type="AlphaFoldDB" id="A0A6N8E8T1"/>
<keyword evidence="6" id="KW-1185">Reference proteome</keyword>
<dbReference type="GO" id="GO:0003841">
    <property type="term" value="F:1-acylglycerol-3-phosphate O-acyltransferase activity"/>
    <property type="evidence" value="ECO:0007669"/>
    <property type="project" value="TreeGrafter"/>
</dbReference>
<feature type="domain" description="Phospholipid/glycerol acyltransferase" evidence="4">
    <location>
        <begin position="72"/>
        <end position="187"/>
    </location>
</feature>
<dbReference type="GO" id="GO:0006654">
    <property type="term" value="P:phosphatidic acid biosynthetic process"/>
    <property type="evidence" value="ECO:0007669"/>
    <property type="project" value="TreeGrafter"/>
</dbReference>
<accession>A0A6N8E8T1</accession>
<evidence type="ECO:0000313" key="5">
    <source>
        <dbReference type="EMBL" id="MTW20545.1"/>
    </source>
</evidence>
<evidence type="ECO:0000256" key="1">
    <source>
        <dbReference type="ARBA" id="ARBA00005189"/>
    </source>
</evidence>
<reference evidence="5 6" key="1">
    <citation type="submission" date="2019-11" db="EMBL/GenBank/DDBJ databases">
        <title>Whole-genome sequence of the anaerobic purple sulfur bacterium Allochromatium palmeri DSM 15591.</title>
        <authorList>
            <person name="Kyndt J.A."/>
            <person name="Meyer T.E."/>
        </authorList>
    </citation>
    <scope>NUCLEOTIDE SEQUENCE [LARGE SCALE GENOMIC DNA]</scope>
    <source>
        <strain evidence="5 6">DSM 15591</strain>
    </source>
</reference>
<evidence type="ECO:0000259" key="4">
    <source>
        <dbReference type="SMART" id="SM00563"/>
    </source>
</evidence>
<dbReference type="Pfam" id="PF01553">
    <property type="entry name" value="Acyltransferase"/>
    <property type="match status" value="1"/>
</dbReference>
<evidence type="ECO:0000256" key="2">
    <source>
        <dbReference type="ARBA" id="ARBA00022679"/>
    </source>
</evidence>
<comment type="caution">
    <text evidence="5">The sequence shown here is derived from an EMBL/GenBank/DDBJ whole genome shotgun (WGS) entry which is preliminary data.</text>
</comment>
<dbReference type="RefSeq" id="WP_155449137.1">
    <property type="nucleotide sequence ID" value="NZ_WNKT01000007.1"/>
</dbReference>
<dbReference type="SUPFAM" id="SSF69593">
    <property type="entry name" value="Glycerol-3-phosphate (1)-acyltransferase"/>
    <property type="match status" value="1"/>
</dbReference>
<proteinExistence type="predicted"/>
<dbReference type="EMBL" id="WNKT01000007">
    <property type="protein sequence ID" value="MTW20545.1"/>
    <property type="molecule type" value="Genomic_DNA"/>
</dbReference>
<evidence type="ECO:0000313" key="6">
    <source>
        <dbReference type="Proteomes" id="UP000434044"/>
    </source>
</evidence>
<dbReference type="PANTHER" id="PTHR10434:SF40">
    <property type="entry name" value="1-ACYL-SN-GLYCEROL-3-PHOSPHATE ACYLTRANSFERASE"/>
    <property type="match status" value="1"/>
</dbReference>
<evidence type="ECO:0000256" key="3">
    <source>
        <dbReference type="ARBA" id="ARBA00023315"/>
    </source>
</evidence>
<comment type="pathway">
    <text evidence="1">Lipid metabolism.</text>
</comment>
<dbReference type="SMART" id="SM00563">
    <property type="entry name" value="PlsC"/>
    <property type="match status" value="1"/>
</dbReference>
<name>A0A6N8E8T1_9GAMM</name>
<gene>
    <name evidence="5" type="ORF">GJ668_05475</name>
</gene>
<organism evidence="5 6">
    <name type="scientific">Allochromatium palmeri</name>
    <dbReference type="NCBI Taxonomy" id="231048"/>
    <lineage>
        <taxon>Bacteria</taxon>
        <taxon>Pseudomonadati</taxon>
        <taxon>Pseudomonadota</taxon>
        <taxon>Gammaproteobacteria</taxon>
        <taxon>Chromatiales</taxon>
        <taxon>Chromatiaceae</taxon>
        <taxon>Allochromatium</taxon>
    </lineage>
</organism>
<protein>
    <submittedName>
        <fullName evidence="5">1-acyl-sn-glycerol-3-phosphate acyltransferase</fullName>
    </submittedName>
</protein>
<sequence>MIFLRSLLFQLTLTASSLLYSLAILAFGHGDSGTRGPRLARSWARFNLKALKILCGLDYRVRGLEHLPTDNVIVLCKHQSAWEILALRALLPTEQSWVLKQELIRIPIFGQALKRLSHIAIDRAAGRREITRLIREGGALLEHGHWVVIFPEGTRVAPGTQGSYNIGGALLAERSGRPVMPIAHNAGVFWGRRSLVKRPGTIELVIGPTIQTQGRKATDINAEVERWIEQTVDAL</sequence>
<dbReference type="InterPro" id="IPR002123">
    <property type="entry name" value="Plipid/glycerol_acylTrfase"/>
</dbReference>
<dbReference type="CDD" id="cd07989">
    <property type="entry name" value="LPLAT_AGPAT-like"/>
    <property type="match status" value="1"/>
</dbReference>